<accession>A0A1B7L7K8</accession>
<dbReference type="NCBIfam" id="NF047711">
    <property type="entry name" value="PutUtilRegPtrR"/>
    <property type="match status" value="1"/>
</dbReference>
<dbReference type="InterPro" id="IPR000847">
    <property type="entry name" value="LysR_HTH_N"/>
</dbReference>
<dbReference type="Proteomes" id="UP000078225">
    <property type="component" value="Unassembled WGS sequence"/>
</dbReference>
<evidence type="ECO:0000256" key="1">
    <source>
        <dbReference type="ARBA" id="ARBA00009437"/>
    </source>
</evidence>
<evidence type="ECO:0000313" key="7">
    <source>
        <dbReference type="Proteomes" id="UP000078225"/>
    </source>
</evidence>
<organism evidence="6 7">
    <name type="scientific">Mangrovibacter phragmitis</name>
    <dbReference type="NCBI Taxonomy" id="1691903"/>
    <lineage>
        <taxon>Bacteria</taxon>
        <taxon>Pseudomonadati</taxon>
        <taxon>Pseudomonadota</taxon>
        <taxon>Gammaproteobacteria</taxon>
        <taxon>Enterobacterales</taxon>
        <taxon>Enterobacteriaceae</taxon>
        <taxon>Mangrovibacter</taxon>
    </lineage>
</organism>
<evidence type="ECO:0000256" key="4">
    <source>
        <dbReference type="ARBA" id="ARBA00023163"/>
    </source>
</evidence>
<keyword evidence="7" id="KW-1185">Reference proteome</keyword>
<dbReference type="CDD" id="cd08442">
    <property type="entry name" value="PBP2_YofA_SoxR_like"/>
    <property type="match status" value="1"/>
</dbReference>
<evidence type="ECO:0000259" key="5">
    <source>
        <dbReference type="PROSITE" id="PS50931"/>
    </source>
</evidence>
<evidence type="ECO:0000256" key="2">
    <source>
        <dbReference type="ARBA" id="ARBA00023015"/>
    </source>
</evidence>
<keyword evidence="3" id="KW-0238">DNA-binding</keyword>
<protein>
    <submittedName>
        <fullName evidence="6">LysR family transcriptional regulator</fullName>
    </submittedName>
</protein>
<feature type="domain" description="HTH lysR-type" evidence="5">
    <location>
        <begin position="1"/>
        <end position="58"/>
    </location>
</feature>
<dbReference type="AlphaFoldDB" id="A0A1B7L7K8"/>
<dbReference type="RefSeq" id="WP_064593523.1">
    <property type="nucleotide sequence ID" value="NZ_CP134782.1"/>
</dbReference>
<dbReference type="PANTHER" id="PTHR30126:SF40">
    <property type="entry name" value="HTH-TYPE TRANSCRIPTIONAL REGULATOR GLTR"/>
    <property type="match status" value="1"/>
</dbReference>
<dbReference type="InterPro" id="IPR005119">
    <property type="entry name" value="LysR_subst-bd"/>
</dbReference>
<reference evidence="7" key="1">
    <citation type="submission" date="2016-05" db="EMBL/GenBank/DDBJ databases">
        <authorList>
            <person name="Behera P."/>
            <person name="Vaishampayan P."/>
            <person name="Singh N."/>
            <person name="Raina V."/>
            <person name="Suar M."/>
            <person name="Pattnaik A."/>
            <person name="Rastogi G."/>
        </authorList>
    </citation>
    <scope>NUCLEOTIDE SEQUENCE [LARGE SCALE GENOMIC DNA]</scope>
    <source>
        <strain evidence="7">MP23</strain>
    </source>
</reference>
<keyword evidence="2" id="KW-0805">Transcription regulation</keyword>
<evidence type="ECO:0000256" key="3">
    <source>
        <dbReference type="ARBA" id="ARBA00023125"/>
    </source>
</evidence>
<dbReference type="Pfam" id="PF03466">
    <property type="entry name" value="LysR_substrate"/>
    <property type="match status" value="1"/>
</dbReference>
<proteinExistence type="inferred from homology"/>
<dbReference type="OrthoDB" id="464481at2"/>
<dbReference type="GO" id="GO:0003700">
    <property type="term" value="F:DNA-binding transcription factor activity"/>
    <property type="evidence" value="ECO:0007669"/>
    <property type="project" value="InterPro"/>
</dbReference>
<dbReference type="Gene3D" id="3.40.190.290">
    <property type="match status" value="1"/>
</dbReference>
<comment type="caution">
    <text evidence="6">The sequence shown here is derived from an EMBL/GenBank/DDBJ whole genome shotgun (WGS) entry which is preliminary data.</text>
</comment>
<dbReference type="EMBL" id="LYRP01000001">
    <property type="protein sequence ID" value="OAT78245.1"/>
    <property type="molecule type" value="Genomic_DNA"/>
</dbReference>
<dbReference type="InterPro" id="IPR036390">
    <property type="entry name" value="WH_DNA-bd_sf"/>
</dbReference>
<dbReference type="Gene3D" id="1.10.10.10">
    <property type="entry name" value="Winged helix-like DNA-binding domain superfamily/Winged helix DNA-binding domain"/>
    <property type="match status" value="1"/>
</dbReference>
<gene>
    <name evidence="6" type="ORF">A9B99_00435</name>
</gene>
<comment type="similarity">
    <text evidence="1">Belongs to the LysR transcriptional regulatory family.</text>
</comment>
<keyword evidence="4" id="KW-0804">Transcription</keyword>
<dbReference type="SUPFAM" id="SSF53850">
    <property type="entry name" value="Periplasmic binding protein-like II"/>
    <property type="match status" value="1"/>
</dbReference>
<dbReference type="PROSITE" id="PS50931">
    <property type="entry name" value="HTH_LYSR"/>
    <property type="match status" value="1"/>
</dbReference>
<dbReference type="InterPro" id="IPR036388">
    <property type="entry name" value="WH-like_DNA-bd_sf"/>
</dbReference>
<sequence length="285" mass="31808">MDFTQLSMFVSVVETGSISEAARQVHRVPSNLTTRIRQLEEELGVSLFIRENQRLRVSPAGQNFYQYSKRLLALANEARFSVTGDVPSGLLPLGSLESTAAIRIPELLARFNRRYPSVQLTLTTGPSGDMIESVLNGRLAAAFTDVPFKNPALEYRPLCNEEMVIIAPGSHPPVHRAREVDGASLYAFKANCSYRHHFESWFQADNARPGQIYEMESWHGILACVIAGAGLAMIPRAMLAIMPGAHQVNIWPVNEAWRWRETALIWRKDSLTPQLRALLNLLGPS</sequence>
<dbReference type="PANTHER" id="PTHR30126">
    <property type="entry name" value="HTH-TYPE TRANSCRIPTIONAL REGULATOR"/>
    <property type="match status" value="1"/>
</dbReference>
<name>A0A1B7L7K8_9ENTR</name>
<dbReference type="SUPFAM" id="SSF46785">
    <property type="entry name" value="Winged helix' DNA-binding domain"/>
    <property type="match status" value="1"/>
</dbReference>
<dbReference type="Pfam" id="PF00126">
    <property type="entry name" value="HTH_1"/>
    <property type="match status" value="1"/>
</dbReference>
<dbReference type="FunFam" id="1.10.10.10:FF:000001">
    <property type="entry name" value="LysR family transcriptional regulator"/>
    <property type="match status" value="1"/>
</dbReference>
<dbReference type="STRING" id="1691903.A9B99_00435"/>
<evidence type="ECO:0000313" key="6">
    <source>
        <dbReference type="EMBL" id="OAT78245.1"/>
    </source>
</evidence>
<dbReference type="GO" id="GO:0000976">
    <property type="term" value="F:transcription cis-regulatory region binding"/>
    <property type="evidence" value="ECO:0007669"/>
    <property type="project" value="TreeGrafter"/>
</dbReference>